<dbReference type="EC" id="2.3.1.-" evidence="1"/>
<comment type="caution">
    <text evidence="1">The sequence shown here is derived from an EMBL/GenBank/DDBJ whole genome shotgun (WGS) entry which is preliminary data.</text>
</comment>
<keyword evidence="2" id="KW-1185">Reference proteome</keyword>
<dbReference type="Proteomes" id="UP001165960">
    <property type="component" value="Unassembled WGS sequence"/>
</dbReference>
<proteinExistence type="predicted"/>
<dbReference type="EMBL" id="QTSX02003043">
    <property type="protein sequence ID" value="KAJ9072171.1"/>
    <property type="molecule type" value="Genomic_DNA"/>
</dbReference>
<evidence type="ECO:0000313" key="1">
    <source>
        <dbReference type="EMBL" id="KAJ9072171.1"/>
    </source>
</evidence>
<gene>
    <name evidence="1" type="primary">ARE2_1</name>
    <name evidence="1" type="ORF">DSO57_1030040</name>
</gene>
<keyword evidence="1" id="KW-0012">Acyltransferase</keyword>
<evidence type="ECO:0000313" key="2">
    <source>
        <dbReference type="Proteomes" id="UP001165960"/>
    </source>
</evidence>
<reference evidence="1" key="1">
    <citation type="submission" date="2022-04" db="EMBL/GenBank/DDBJ databases">
        <title>Genome of the entomopathogenic fungus Entomophthora muscae.</title>
        <authorList>
            <person name="Elya C."/>
            <person name="Lovett B.R."/>
            <person name="Lee E."/>
            <person name="Macias A.M."/>
            <person name="Hajek A.E."/>
            <person name="De Bivort B.L."/>
            <person name="Kasson M.T."/>
            <person name="De Fine Licht H.H."/>
            <person name="Stajich J.E."/>
        </authorList>
    </citation>
    <scope>NUCLEOTIDE SEQUENCE</scope>
    <source>
        <strain evidence="1">Berkeley</strain>
    </source>
</reference>
<accession>A0ACC2TCJ9</accession>
<sequence length="423" mass="49412">MKEDVIFHSSYLELDILFNQKNPLRGFFTLFWVIMGFFLLQNIVISVRSTGDLLGKITFKFMSKNLFELFISDVTMVLSASIVFPIQVLISKGFIPSRKIQISLQIFIETSFVIFWSTWIFKRNWYLIQRASLALHTTVLLMKMHSYSSMNQSYNLSLAEYSNVKAGAPDAKLDPLIESELKAKFSGETHSIVYPDNIHIGNYIDFLLVPSLIYQLEYSRIEKFRPGYFFTKMLALAGTFGLTYIAVEHHLFPVFIGDKDYSSLELVIKLAIPFTIIHLLIFFILFEVVCNAFAELTRFADRNFYDDWWNSHNFLEYSSKWNKPVYRFLRKHVFQSLIETFGLRKRDALILTFLISSLFHELVMCITFQKFTLIFFSFQMFQIPLISFMQLKPIVDRPWLGNAIVWVGLCLGLPILSLLYATY</sequence>
<organism evidence="1 2">
    <name type="scientific">Entomophthora muscae</name>
    <dbReference type="NCBI Taxonomy" id="34485"/>
    <lineage>
        <taxon>Eukaryota</taxon>
        <taxon>Fungi</taxon>
        <taxon>Fungi incertae sedis</taxon>
        <taxon>Zoopagomycota</taxon>
        <taxon>Entomophthoromycotina</taxon>
        <taxon>Entomophthoromycetes</taxon>
        <taxon>Entomophthorales</taxon>
        <taxon>Entomophthoraceae</taxon>
        <taxon>Entomophthora</taxon>
    </lineage>
</organism>
<keyword evidence="1" id="KW-0808">Transferase</keyword>
<name>A0ACC2TCJ9_9FUNG</name>
<protein>
    <submittedName>
        <fullName evidence="1">Sterol O-acyltransferase 2 (Sterol-ester synthase 2)</fullName>
        <ecNumber evidence="1">2.3.1.-</ecNumber>
    </submittedName>
</protein>